<dbReference type="InterPro" id="IPR011545">
    <property type="entry name" value="DEAD/DEAH_box_helicase_dom"/>
</dbReference>
<dbReference type="RefSeq" id="XP_007911269.1">
    <property type="nucleotide sequence ID" value="XM_007913078.1"/>
</dbReference>
<dbReference type="Pfam" id="PF00271">
    <property type="entry name" value="Helicase_C"/>
    <property type="match status" value="1"/>
</dbReference>
<dbReference type="GO" id="GO:0003723">
    <property type="term" value="F:RNA binding"/>
    <property type="evidence" value="ECO:0007669"/>
    <property type="project" value="UniProtKB-UniRule"/>
</dbReference>
<evidence type="ECO:0000256" key="4">
    <source>
        <dbReference type="ARBA" id="ARBA00022801"/>
    </source>
</evidence>
<keyword evidence="16" id="KW-1185">Reference proteome</keyword>
<feature type="domain" description="Helicase ATP-binding" evidence="12">
    <location>
        <begin position="110"/>
        <end position="300"/>
    </location>
</feature>
<dbReference type="PROSITE" id="PS51195">
    <property type="entry name" value="Q_MOTIF"/>
    <property type="match status" value="1"/>
</dbReference>
<evidence type="ECO:0000256" key="8">
    <source>
        <dbReference type="PROSITE-ProRule" id="PRU00552"/>
    </source>
</evidence>
<dbReference type="PROSITE" id="PS51192">
    <property type="entry name" value="HELICASE_ATP_BIND_1"/>
    <property type="match status" value="1"/>
</dbReference>
<feature type="short sequence motif" description="Q motif" evidence="8">
    <location>
        <begin position="78"/>
        <end position="107"/>
    </location>
</feature>
<comment type="domain">
    <text evidence="10">The Q motif is unique to and characteristic of the DEAD box family of RNA helicases and controls ATP binding and hydrolysis.</text>
</comment>
<evidence type="ECO:0000259" key="13">
    <source>
        <dbReference type="PROSITE" id="PS51194"/>
    </source>
</evidence>
<keyword evidence="7 10" id="KW-0694">RNA-binding</keyword>
<dbReference type="InterPro" id="IPR001650">
    <property type="entry name" value="Helicase_C-like"/>
</dbReference>
<evidence type="ECO:0000256" key="3">
    <source>
        <dbReference type="ARBA" id="ARBA00022741"/>
    </source>
</evidence>
<comment type="catalytic activity">
    <reaction evidence="10">
        <text>ATP + H2O = ADP + phosphate + H(+)</text>
        <dbReference type="Rhea" id="RHEA:13065"/>
        <dbReference type="ChEBI" id="CHEBI:15377"/>
        <dbReference type="ChEBI" id="CHEBI:15378"/>
        <dbReference type="ChEBI" id="CHEBI:30616"/>
        <dbReference type="ChEBI" id="CHEBI:43474"/>
        <dbReference type="ChEBI" id="CHEBI:456216"/>
        <dbReference type="EC" id="3.6.4.13"/>
    </reaction>
</comment>
<keyword evidence="6 9" id="KW-0067">ATP-binding</keyword>
<evidence type="ECO:0000313" key="16">
    <source>
        <dbReference type="Proteomes" id="UP000014074"/>
    </source>
</evidence>
<dbReference type="InterPro" id="IPR027417">
    <property type="entry name" value="P-loop_NTPase"/>
</dbReference>
<dbReference type="InterPro" id="IPR000629">
    <property type="entry name" value="RNA-helicase_DEAD-box_CS"/>
</dbReference>
<feature type="domain" description="DEAD-box RNA helicase Q" evidence="14">
    <location>
        <begin position="78"/>
        <end position="107"/>
    </location>
</feature>
<keyword evidence="3 9" id="KW-0547">Nucleotide-binding</keyword>
<feature type="compositionally biased region" description="Basic and acidic residues" evidence="11">
    <location>
        <begin position="577"/>
        <end position="636"/>
    </location>
</feature>
<accession>R8BX41</accession>
<dbReference type="EC" id="3.6.4.13" evidence="10"/>
<evidence type="ECO:0000313" key="15">
    <source>
        <dbReference type="EMBL" id="EOO03895.1"/>
    </source>
</evidence>
<evidence type="ECO:0000256" key="10">
    <source>
        <dbReference type="RuleBase" id="RU365068"/>
    </source>
</evidence>
<evidence type="ECO:0000259" key="12">
    <source>
        <dbReference type="PROSITE" id="PS51192"/>
    </source>
</evidence>
<feature type="domain" description="Helicase C-terminal" evidence="13">
    <location>
        <begin position="332"/>
        <end position="495"/>
    </location>
</feature>
<organism evidence="15 16">
    <name type="scientific">Phaeoacremonium minimum (strain UCR-PA7)</name>
    <name type="common">Esca disease fungus</name>
    <name type="synonym">Togninia minima</name>
    <dbReference type="NCBI Taxonomy" id="1286976"/>
    <lineage>
        <taxon>Eukaryota</taxon>
        <taxon>Fungi</taxon>
        <taxon>Dikarya</taxon>
        <taxon>Ascomycota</taxon>
        <taxon>Pezizomycotina</taxon>
        <taxon>Sordariomycetes</taxon>
        <taxon>Sordariomycetidae</taxon>
        <taxon>Togniniales</taxon>
        <taxon>Togniniaceae</taxon>
        <taxon>Phaeoacremonium</taxon>
    </lineage>
</organism>
<dbReference type="SMART" id="SM00490">
    <property type="entry name" value="HELICc"/>
    <property type="match status" value="1"/>
</dbReference>
<evidence type="ECO:0000259" key="14">
    <source>
        <dbReference type="PROSITE" id="PS51195"/>
    </source>
</evidence>
<gene>
    <name evidence="15" type="ORF">UCRPA7_483</name>
</gene>
<dbReference type="PANTHER" id="PTHR24031">
    <property type="entry name" value="RNA HELICASE"/>
    <property type="match status" value="1"/>
</dbReference>
<dbReference type="GeneID" id="19325321"/>
<dbReference type="GO" id="GO:0006364">
    <property type="term" value="P:rRNA processing"/>
    <property type="evidence" value="ECO:0007669"/>
    <property type="project" value="UniProtKB-KW"/>
</dbReference>
<dbReference type="eggNOG" id="KOG0342">
    <property type="taxonomic scope" value="Eukaryota"/>
</dbReference>
<dbReference type="GO" id="GO:0005524">
    <property type="term" value="F:ATP binding"/>
    <property type="evidence" value="ECO:0007669"/>
    <property type="project" value="UniProtKB-UniRule"/>
</dbReference>
<dbReference type="PROSITE" id="PS00039">
    <property type="entry name" value="DEAD_ATP_HELICASE"/>
    <property type="match status" value="1"/>
</dbReference>
<dbReference type="Pfam" id="PF00270">
    <property type="entry name" value="DEAD"/>
    <property type="match status" value="1"/>
</dbReference>
<evidence type="ECO:0000256" key="6">
    <source>
        <dbReference type="ARBA" id="ARBA00022840"/>
    </source>
</evidence>
<comment type="similarity">
    <text evidence="9">Belongs to the DEAD box helicase family.</text>
</comment>
<feature type="region of interest" description="Disordered" evidence="11">
    <location>
        <begin position="571"/>
        <end position="642"/>
    </location>
</feature>
<comment type="subcellular location">
    <subcellularLocation>
        <location evidence="1">Nucleus</location>
        <location evidence="1">Nucleolus</location>
    </subcellularLocation>
</comment>
<comment type="function">
    <text evidence="10">RNA helicase.</text>
</comment>
<dbReference type="PROSITE" id="PS51194">
    <property type="entry name" value="HELICASE_CTER"/>
    <property type="match status" value="1"/>
</dbReference>
<evidence type="ECO:0000256" key="11">
    <source>
        <dbReference type="SAM" id="MobiDB-lite"/>
    </source>
</evidence>
<keyword evidence="2" id="KW-0698">rRNA processing</keyword>
<dbReference type="Gene3D" id="3.40.50.300">
    <property type="entry name" value="P-loop containing nucleotide triphosphate hydrolases"/>
    <property type="match status" value="2"/>
</dbReference>
<evidence type="ECO:0000256" key="5">
    <source>
        <dbReference type="ARBA" id="ARBA00022806"/>
    </source>
</evidence>
<evidence type="ECO:0000256" key="2">
    <source>
        <dbReference type="ARBA" id="ARBA00022552"/>
    </source>
</evidence>
<dbReference type="GO" id="GO:0005730">
    <property type="term" value="C:nucleolus"/>
    <property type="evidence" value="ECO:0007669"/>
    <property type="project" value="UniProtKB-SubCell"/>
</dbReference>
<sequence length="642" mass="71683">MFKRTLARQAGLCSARRVASPALLRSSIRLQTKPVNRIASISRISAYTPLAVRSYSSATAEQVEQDVGAPSGPITRFADLESLGVHDTLLKAITQDMGYETMTDVQSMTIAPGLAGKDIVAQAKTGTGKTLGFLLPVLQRMITEDERLADPRRGRARADDIRAIIVSPTRELAEQIGAEARNLCRHTGIRVQTAVGGTQKSAMLRKTRYDGCDLLVATPGRLYDVLSDDHSGIDAPMLRNLVLDEADRMLDVGFDKELREIINLLPDRSQVPRQTLLFSATIPKDVVQLARTYVDANNFQFVQTIKADDTPTHEKVPQHIVSVKGYENLFPTLLELVHRARSGEHGPEPFKAIVFFSTTAMVEVATEVFNVLYRTHKDLPPVFDIHSKKTQAQRTSAATHFRRATSAILLSSDVTARGMDFPNVSHVIQVGVPPSREQYIHRIGRTGRANKSGQGWLIVSEKDLPYARRELPGLPIKRHDGLESAEVHVAITDESALPEHVTRVNDAMKKISKDVLHHAYFASLSAMKNGDVQDTVDQLNDWVQHAWGWEEPPAMSAHTAKLRGLTRVRGLNIAQSSRDRRSGDDRRGDDRRGDDRRGDDRRGDDRRGGFRDDRRGRGGDRFDSLSNRFERRDNRYQQRSSF</sequence>
<dbReference type="AlphaFoldDB" id="R8BX41"/>
<dbReference type="HOGENOM" id="CLU_003041_26_6_1"/>
<name>R8BX41_PHAM7</name>
<evidence type="ECO:0000256" key="1">
    <source>
        <dbReference type="ARBA" id="ARBA00004604"/>
    </source>
</evidence>
<dbReference type="InterPro" id="IPR014014">
    <property type="entry name" value="RNA_helicase_DEAD_Q_motif"/>
</dbReference>
<dbReference type="SMART" id="SM00487">
    <property type="entry name" value="DEXDc"/>
    <property type="match status" value="1"/>
</dbReference>
<dbReference type="GO" id="GO:0016787">
    <property type="term" value="F:hydrolase activity"/>
    <property type="evidence" value="ECO:0007669"/>
    <property type="project" value="UniProtKB-KW"/>
</dbReference>
<dbReference type="SUPFAM" id="SSF52540">
    <property type="entry name" value="P-loop containing nucleoside triphosphate hydrolases"/>
    <property type="match status" value="2"/>
</dbReference>
<dbReference type="OrthoDB" id="193716at2759"/>
<dbReference type="InterPro" id="IPR014001">
    <property type="entry name" value="Helicase_ATP-bd"/>
</dbReference>
<keyword evidence="4 9" id="KW-0378">Hydrolase</keyword>
<dbReference type="EMBL" id="KB932812">
    <property type="protein sequence ID" value="EOO03895.1"/>
    <property type="molecule type" value="Genomic_DNA"/>
</dbReference>
<dbReference type="GO" id="GO:0003724">
    <property type="term" value="F:RNA helicase activity"/>
    <property type="evidence" value="ECO:0007669"/>
    <property type="project" value="UniProtKB-EC"/>
</dbReference>
<proteinExistence type="inferred from homology"/>
<reference evidence="16" key="1">
    <citation type="journal article" date="2013" name="Genome Announc.">
        <title>Draft genome sequence of the ascomycete Phaeoacremonium aleophilum strain UCR-PA7, a causal agent of the esca disease complex in grapevines.</title>
        <authorList>
            <person name="Blanco-Ulate B."/>
            <person name="Rolshausen P."/>
            <person name="Cantu D."/>
        </authorList>
    </citation>
    <scope>NUCLEOTIDE SEQUENCE [LARGE SCALE GENOMIC DNA]</scope>
    <source>
        <strain evidence="16">UCR-PA7</strain>
    </source>
</reference>
<evidence type="ECO:0000256" key="7">
    <source>
        <dbReference type="ARBA" id="ARBA00022884"/>
    </source>
</evidence>
<evidence type="ECO:0000256" key="9">
    <source>
        <dbReference type="RuleBase" id="RU000492"/>
    </source>
</evidence>
<keyword evidence="5 9" id="KW-0347">Helicase</keyword>
<dbReference type="CDD" id="cd18787">
    <property type="entry name" value="SF2_C_DEAD"/>
    <property type="match status" value="1"/>
</dbReference>
<protein>
    <recommendedName>
        <fullName evidence="10">ATP-dependent RNA helicase</fullName>
        <ecNumber evidence="10">3.6.4.13</ecNumber>
    </recommendedName>
</protein>
<dbReference type="KEGG" id="tmn:UCRPA7_483"/>
<dbReference type="Proteomes" id="UP000014074">
    <property type="component" value="Unassembled WGS sequence"/>
</dbReference>